<proteinExistence type="predicted"/>
<dbReference type="SUPFAM" id="SSF56112">
    <property type="entry name" value="Protein kinase-like (PK-like)"/>
    <property type="match status" value="1"/>
</dbReference>
<evidence type="ECO:0000313" key="2">
    <source>
        <dbReference type="EMBL" id="KIM29620.1"/>
    </source>
</evidence>
<dbReference type="Gene3D" id="1.10.510.10">
    <property type="entry name" value="Transferase(Phosphotransferase) domain 1"/>
    <property type="match status" value="1"/>
</dbReference>
<keyword evidence="3" id="KW-1185">Reference proteome</keyword>
<reference evidence="2 3" key="1">
    <citation type="submission" date="2014-04" db="EMBL/GenBank/DDBJ databases">
        <authorList>
            <consortium name="DOE Joint Genome Institute"/>
            <person name="Kuo A."/>
            <person name="Zuccaro A."/>
            <person name="Kohler A."/>
            <person name="Nagy L.G."/>
            <person name="Floudas D."/>
            <person name="Copeland A."/>
            <person name="Barry K.W."/>
            <person name="Cichocki N."/>
            <person name="Veneault-Fourrey C."/>
            <person name="LaButti K."/>
            <person name="Lindquist E.A."/>
            <person name="Lipzen A."/>
            <person name="Lundell T."/>
            <person name="Morin E."/>
            <person name="Murat C."/>
            <person name="Sun H."/>
            <person name="Tunlid A."/>
            <person name="Henrissat B."/>
            <person name="Grigoriev I.V."/>
            <person name="Hibbett D.S."/>
            <person name="Martin F."/>
            <person name="Nordberg H.P."/>
            <person name="Cantor M.N."/>
            <person name="Hua S.X."/>
        </authorList>
    </citation>
    <scope>NUCLEOTIDE SEQUENCE [LARGE SCALE GENOMIC DNA]</scope>
    <source>
        <strain evidence="2 3">MAFF 305830</strain>
    </source>
</reference>
<protein>
    <recommendedName>
        <fullName evidence="1">Fungal-type protein kinase domain-containing protein</fullName>
    </recommendedName>
</protein>
<organism evidence="2 3">
    <name type="scientific">Serendipita vermifera MAFF 305830</name>
    <dbReference type="NCBI Taxonomy" id="933852"/>
    <lineage>
        <taxon>Eukaryota</taxon>
        <taxon>Fungi</taxon>
        <taxon>Dikarya</taxon>
        <taxon>Basidiomycota</taxon>
        <taxon>Agaricomycotina</taxon>
        <taxon>Agaricomycetes</taxon>
        <taxon>Sebacinales</taxon>
        <taxon>Serendipitaceae</taxon>
        <taxon>Serendipita</taxon>
    </lineage>
</organism>
<name>A0A0C3AYM8_SERVB</name>
<accession>A0A0C3AYM8</accession>
<dbReference type="InterPro" id="IPR040976">
    <property type="entry name" value="Pkinase_fungal"/>
</dbReference>
<dbReference type="OrthoDB" id="5584477at2759"/>
<dbReference type="PANTHER" id="PTHR38248:SF2">
    <property type="entry name" value="FUNK1 11"/>
    <property type="match status" value="1"/>
</dbReference>
<dbReference type="EMBL" id="KN824288">
    <property type="protein sequence ID" value="KIM29620.1"/>
    <property type="molecule type" value="Genomic_DNA"/>
</dbReference>
<dbReference type="Pfam" id="PF17667">
    <property type="entry name" value="Pkinase_fungal"/>
    <property type="match status" value="1"/>
</dbReference>
<evidence type="ECO:0000259" key="1">
    <source>
        <dbReference type="Pfam" id="PF17667"/>
    </source>
</evidence>
<sequence>MYKIGEDGKIRGVLIDFDLAKLRGDATTSTERIGTQPFMALEMLNSIPMKTPQPHLYRHDVEAFLWVVIWVCAHYVKGSERVDAPFKAWAQGDAQNCLKKKLFFLSPFYRRTGLWSEDHEADVRHLQSIVDHLRQQVWQLEEQAGTVPPMPMPEEPDDDDATRRYYKEITEGLFSEKLAKA</sequence>
<dbReference type="Proteomes" id="UP000054097">
    <property type="component" value="Unassembled WGS sequence"/>
</dbReference>
<reference evidence="3" key="2">
    <citation type="submission" date="2015-01" db="EMBL/GenBank/DDBJ databases">
        <title>Evolutionary Origins and Diversification of the Mycorrhizal Mutualists.</title>
        <authorList>
            <consortium name="DOE Joint Genome Institute"/>
            <consortium name="Mycorrhizal Genomics Consortium"/>
            <person name="Kohler A."/>
            <person name="Kuo A."/>
            <person name="Nagy L.G."/>
            <person name="Floudas D."/>
            <person name="Copeland A."/>
            <person name="Barry K.W."/>
            <person name="Cichocki N."/>
            <person name="Veneault-Fourrey C."/>
            <person name="LaButti K."/>
            <person name="Lindquist E.A."/>
            <person name="Lipzen A."/>
            <person name="Lundell T."/>
            <person name="Morin E."/>
            <person name="Murat C."/>
            <person name="Riley R."/>
            <person name="Ohm R."/>
            <person name="Sun H."/>
            <person name="Tunlid A."/>
            <person name="Henrissat B."/>
            <person name="Grigoriev I.V."/>
            <person name="Hibbett D.S."/>
            <person name="Martin F."/>
        </authorList>
    </citation>
    <scope>NUCLEOTIDE SEQUENCE [LARGE SCALE GENOMIC DNA]</scope>
    <source>
        <strain evidence="3">MAFF 305830</strain>
    </source>
</reference>
<feature type="domain" description="Fungal-type protein kinase" evidence="1">
    <location>
        <begin position="7"/>
        <end position="72"/>
    </location>
</feature>
<evidence type="ECO:0000313" key="3">
    <source>
        <dbReference type="Proteomes" id="UP000054097"/>
    </source>
</evidence>
<gene>
    <name evidence="2" type="ORF">M408DRAFT_328837</name>
</gene>
<dbReference type="AlphaFoldDB" id="A0A0C3AYM8"/>
<dbReference type="InterPro" id="IPR011009">
    <property type="entry name" value="Kinase-like_dom_sf"/>
</dbReference>
<dbReference type="HOGENOM" id="CLU_1489871_0_0_1"/>
<dbReference type="PANTHER" id="PTHR38248">
    <property type="entry name" value="FUNK1 6"/>
    <property type="match status" value="1"/>
</dbReference>